<keyword evidence="4" id="KW-0560">Oxidoreductase</keyword>
<dbReference type="Gene3D" id="3.30.390.30">
    <property type="match status" value="1"/>
</dbReference>
<dbReference type="PANTHER" id="PTHR43557:SF2">
    <property type="entry name" value="RIESKE DOMAIN-CONTAINING PROTEIN-RELATED"/>
    <property type="match status" value="1"/>
</dbReference>
<comment type="cofactor">
    <cofactor evidence="1">
        <name>FAD</name>
        <dbReference type="ChEBI" id="CHEBI:57692"/>
    </cofactor>
</comment>
<dbReference type="PRINTS" id="PR00368">
    <property type="entry name" value="FADPNR"/>
</dbReference>
<dbReference type="SUPFAM" id="SSF51905">
    <property type="entry name" value="FAD/NAD(P)-binding domain"/>
    <property type="match status" value="2"/>
</dbReference>
<dbReference type="PANTHER" id="PTHR43557">
    <property type="entry name" value="APOPTOSIS-INDUCING FACTOR 1"/>
    <property type="match status" value="1"/>
</dbReference>
<evidence type="ECO:0000256" key="3">
    <source>
        <dbReference type="ARBA" id="ARBA00022827"/>
    </source>
</evidence>
<dbReference type="PRINTS" id="PR00411">
    <property type="entry name" value="PNDRDTASEI"/>
</dbReference>
<evidence type="ECO:0000313" key="8">
    <source>
        <dbReference type="Proteomes" id="UP001501442"/>
    </source>
</evidence>
<evidence type="ECO:0000259" key="6">
    <source>
        <dbReference type="Pfam" id="PF14759"/>
    </source>
</evidence>
<dbReference type="EMBL" id="BAABHK010000025">
    <property type="protein sequence ID" value="GAA4639018.1"/>
    <property type="molecule type" value="Genomic_DNA"/>
</dbReference>
<proteinExistence type="predicted"/>
<dbReference type="InterPro" id="IPR036188">
    <property type="entry name" value="FAD/NAD-bd_sf"/>
</dbReference>
<feature type="domain" description="Reductase C-terminal" evidence="6">
    <location>
        <begin position="344"/>
        <end position="429"/>
    </location>
</feature>
<dbReference type="SUPFAM" id="SSF55424">
    <property type="entry name" value="FAD/NAD-linked reductases, dimerisation (C-terminal) domain"/>
    <property type="match status" value="1"/>
</dbReference>
<dbReference type="Gene3D" id="3.50.50.60">
    <property type="entry name" value="FAD/NAD(P)-binding domain"/>
    <property type="match status" value="2"/>
</dbReference>
<dbReference type="InterPro" id="IPR023753">
    <property type="entry name" value="FAD/NAD-binding_dom"/>
</dbReference>
<name>A0ABP8UWE9_9ACTN</name>
<gene>
    <name evidence="7" type="ORF">GCM10023196_099000</name>
</gene>
<evidence type="ECO:0000256" key="2">
    <source>
        <dbReference type="ARBA" id="ARBA00022630"/>
    </source>
</evidence>
<keyword evidence="2" id="KW-0285">Flavoprotein</keyword>
<comment type="caution">
    <text evidence="7">The sequence shown here is derived from an EMBL/GenBank/DDBJ whole genome shotgun (WGS) entry which is preliminary data.</text>
</comment>
<feature type="domain" description="FAD/NAD(P)-binding" evidence="5">
    <location>
        <begin position="28"/>
        <end position="324"/>
    </location>
</feature>
<evidence type="ECO:0000256" key="4">
    <source>
        <dbReference type="ARBA" id="ARBA00023002"/>
    </source>
</evidence>
<keyword evidence="3" id="KW-0274">FAD</keyword>
<dbReference type="InterPro" id="IPR016156">
    <property type="entry name" value="FAD/NAD-linked_Rdtase_dimer_sf"/>
</dbReference>
<sequence length="432" mass="46738">MRLVAVVARAHQPAPGRKDYTVTSTRTFVIVGAGLAGAKAAEALRVQGFDGRIVLIGDEPHRPYERPPLSKGYLAGKSERGQVFVHPHAWYADHDVDLRLGQAVIGINRVDHHIALNDGTHLGYEKLLLATGSSPRRLPVPGANADGVHYLRRLEDCEVIKEVLATCSKLVVIGGGWIGLEVTAVARQAGVEVTVVEAAKLPLVGVLGWEVAEVFTRLHREHGVDMRLGSQATAIVTENGRASGVQLASGTTIDADAVVVGVGIRPNTGLAQQAGLQVDNGIVVASGLRTNDPDISAAGDVANAFHPFLGRHIRVEHWANALNQPATAAARMLDREAVYDELPYFFTDQYDLGMEYVGHVQPGGYDRVIFRGDVAARRFIAFWCKDNRVLAGMNVNIWDVTDQIKTLIRSWNPIDPSALADPDLPLNQLTQQ</sequence>
<reference evidence="8" key="1">
    <citation type="journal article" date="2019" name="Int. J. Syst. Evol. Microbiol.">
        <title>The Global Catalogue of Microorganisms (GCM) 10K type strain sequencing project: providing services to taxonomists for standard genome sequencing and annotation.</title>
        <authorList>
            <consortium name="The Broad Institute Genomics Platform"/>
            <consortium name="The Broad Institute Genome Sequencing Center for Infectious Disease"/>
            <person name="Wu L."/>
            <person name="Ma J."/>
        </authorList>
    </citation>
    <scope>NUCLEOTIDE SEQUENCE [LARGE SCALE GENOMIC DNA]</scope>
    <source>
        <strain evidence="8">JCM 17939</strain>
    </source>
</reference>
<evidence type="ECO:0000259" key="5">
    <source>
        <dbReference type="Pfam" id="PF07992"/>
    </source>
</evidence>
<organism evidence="7 8">
    <name type="scientific">Actinoallomurus vinaceus</name>
    <dbReference type="NCBI Taxonomy" id="1080074"/>
    <lineage>
        <taxon>Bacteria</taxon>
        <taxon>Bacillati</taxon>
        <taxon>Actinomycetota</taxon>
        <taxon>Actinomycetes</taxon>
        <taxon>Streptosporangiales</taxon>
        <taxon>Thermomonosporaceae</taxon>
        <taxon>Actinoallomurus</taxon>
    </lineage>
</organism>
<dbReference type="InterPro" id="IPR028202">
    <property type="entry name" value="Reductase_C"/>
</dbReference>
<dbReference type="Proteomes" id="UP001501442">
    <property type="component" value="Unassembled WGS sequence"/>
</dbReference>
<evidence type="ECO:0000313" key="7">
    <source>
        <dbReference type="EMBL" id="GAA4639018.1"/>
    </source>
</evidence>
<dbReference type="Pfam" id="PF14759">
    <property type="entry name" value="Reductase_C"/>
    <property type="match status" value="1"/>
</dbReference>
<dbReference type="Pfam" id="PF07992">
    <property type="entry name" value="Pyr_redox_2"/>
    <property type="match status" value="1"/>
</dbReference>
<accession>A0ABP8UWE9</accession>
<dbReference type="InterPro" id="IPR050446">
    <property type="entry name" value="FAD-oxidoreductase/Apoptosis"/>
</dbReference>
<evidence type="ECO:0000256" key="1">
    <source>
        <dbReference type="ARBA" id="ARBA00001974"/>
    </source>
</evidence>
<keyword evidence="8" id="KW-1185">Reference proteome</keyword>
<protein>
    <submittedName>
        <fullName evidence="7">FAD-dependent oxidoreductase</fullName>
    </submittedName>
</protein>